<dbReference type="Proteomes" id="UP001597387">
    <property type="component" value="Unassembled WGS sequence"/>
</dbReference>
<dbReference type="Pfam" id="PF00512">
    <property type="entry name" value="HisKA"/>
    <property type="match status" value="1"/>
</dbReference>
<dbReference type="Gene3D" id="3.30.565.10">
    <property type="entry name" value="Histidine kinase-like ATPase, C-terminal domain"/>
    <property type="match status" value="1"/>
</dbReference>
<dbReference type="SUPFAM" id="SSF52172">
    <property type="entry name" value="CheY-like"/>
    <property type="match status" value="1"/>
</dbReference>
<sequence length="1352" mass="153690">MMPLFLKLALFLAVFTALLTKSIAAFAQPGQAVFENYTLENGLQNNTVQQAFQDSRGYMWFATNHGVCRYDGYKFTSFRNDPNDSTSLSGLLARVIYEDKAGNLWIGTESGGLNRFNREQEIFEHILPKSSATAIGTSVKSIAEDKDGRLWLGTNKGIKVYDPRSKWVKWYPFKANNSSSPSDPYVRVLQFDANGKLWVGTNSGLDLFDPSTQKFSRIYTARPELRDEIWEIYRDPKGMLWVGTYNNGLFVINPVSHNIQKIPLDYNREWSQTIRSVVRDENGLYWIGSRAGLYIYDTEKKSSAWFGNIENEPKSLVNNSVLNVYKDAGKNLWICTRGGISLMVPGRQIFKHYKALGNNSKYLNNNEVYAAWADKSGNSIWVGTAEGGVNILNRRTGNFSYMTHGASNDNSVSGNGIKAFLDDGKGNVWIGTDKDGISVFNLKNKRFTHFRHEPKNVSSLSDNSVWALHKDKKGNIWVGTDAGLDLYNEETNDFVHQSIKNKNQQVAWISEDSQGHLWLGLLSVVAKFKPGTGIIKTFKEQGSCFYEDTKGRHWLATRNNGLVLFGADNGPVKYFDERNGLPNNQVFQVLEDNGGNLWLSTANGLAMFDPQKEVFINFDKRDGLQSNQFHYGAAFKLGTGELVFGGVNGFNLFDPAKVTRNNYRAPVVLTDLKIFNKSVQIGDQFSVLDRSISEMKKIRIPYEYNIITLDFAALNFVRPEKNMYKFKLIGFDKGWNESGFKSSATYTNLDPGEYTFHVIAANNDHVWNKDGLQVQIEILPPFWMTWWFKVLSALMAIGLVHQIITFIVNREKIKQQLDLERIKVKQLNEVNDIKFRFFTNVSHEIRTPLTLLIGPLERIRNSEMPTELIKSQVEIMHRNANSLMKLVNQLLDFRKLEIDNLRLELQRGDLSLFIREIVSSFSSMADDKGIHLRFNAYSDSVMAYFDSDKLEKIINNLLSNAFKFTRKHGTISVYVNIAADESFDSHDQFIEIVVKDNGIGIEQEHWERIFHRFFQVSDDKNLGGTGIGLALTKELVKLHHGEISVESESGRGTKFTVRLPLIKEHEEQIDSELAINEDPHSSNEKEVTAKGELLAENILLVIEDNPDVRRFIRQNFESQFHVEEAADGIEGLRLAQKLLPDIILSDVMMPNMDGNELCKKLKADEYTSHIPIILLTALSSKQHTIEGLSSGADDYITKPFDVSILQTKIENLLALRNSMRKKYAGELVISPSNVAVTSPDEVFLRKAIEVVEQNIDDTELDIETFSKQMAVSRMQMYRKLSALTGMTIKEFIRDIRLKRAAQLLDQKKLNVSEVAYAVGFKDLSHFRKCFREKFGLNATEYVRKSEDRSIDA</sequence>
<dbReference type="InterPro" id="IPR001789">
    <property type="entry name" value="Sig_transdc_resp-reg_receiver"/>
</dbReference>
<keyword evidence="4" id="KW-0805">Transcription regulation</keyword>
<dbReference type="CDD" id="cd17574">
    <property type="entry name" value="REC_OmpR"/>
    <property type="match status" value="1"/>
</dbReference>
<dbReference type="Gene3D" id="2.60.40.10">
    <property type="entry name" value="Immunoglobulins"/>
    <property type="match status" value="1"/>
</dbReference>
<dbReference type="SMART" id="SM00387">
    <property type="entry name" value="HATPase_c"/>
    <property type="match status" value="1"/>
</dbReference>
<dbReference type="PROSITE" id="PS00041">
    <property type="entry name" value="HTH_ARAC_FAMILY_1"/>
    <property type="match status" value="2"/>
</dbReference>
<evidence type="ECO:0000259" key="10">
    <source>
        <dbReference type="PROSITE" id="PS50109"/>
    </source>
</evidence>
<accession>A0ABW4ZKH9</accession>
<name>A0ABW4ZKH9_9SPHI</name>
<dbReference type="InterPro" id="IPR015943">
    <property type="entry name" value="WD40/YVTN_repeat-like_dom_sf"/>
</dbReference>
<dbReference type="CDD" id="cd00082">
    <property type="entry name" value="HisKA"/>
    <property type="match status" value="1"/>
</dbReference>
<evidence type="ECO:0000256" key="8">
    <source>
        <dbReference type="SAM" id="SignalP"/>
    </source>
</evidence>
<evidence type="ECO:0000256" key="7">
    <source>
        <dbReference type="PROSITE-ProRule" id="PRU00169"/>
    </source>
</evidence>
<dbReference type="EMBL" id="JBHUHZ010000001">
    <property type="protein sequence ID" value="MFD2162291.1"/>
    <property type="molecule type" value="Genomic_DNA"/>
</dbReference>
<feature type="signal peptide" evidence="8">
    <location>
        <begin position="1"/>
        <end position="27"/>
    </location>
</feature>
<dbReference type="SUPFAM" id="SSF63829">
    <property type="entry name" value="Calcium-dependent phosphotriesterase"/>
    <property type="match status" value="2"/>
</dbReference>
<dbReference type="Pfam" id="PF02518">
    <property type="entry name" value="HATPase_c"/>
    <property type="match status" value="1"/>
</dbReference>
<feature type="modified residue" description="4-aspartylphosphate" evidence="7">
    <location>
        <position position="1146"/>
    </location>
</feature>
<evidence type="ECO:0000256" key="6">
    <source>
        <dbReference type="ARBA" id="ARBA00023163"/>
    </source>
</evidence>
<evidence type="ECO:0000259" key="9">
    <source>
        <dbReference type="PROSITE" id="PS01124"/>
    </source>
</evidence>
<comment type="caution">
    <text evidence="12">The sequence shown here is derived from an EMBL/GenBank/DDBJ whole genome shotgun (WGS) entry which is preliminary data.</text>
</comment>
<dbReference type="Pfam" id="PF07494">
    <property type="entry name" value="Reg_prop"/>
    <property type="match status" value="6"/>
</dbReference>
<dbReference type="SUPFAM" id="SSF47384">
    <property type="entry name" value="Homodimeric domain of signal transducing histidine kinase"/>
    <property type="match status" value="1"/>
</dbReference>
<dbReference type="EC" id="2.7.13.3" evidence="2"/>
<feature type="chain" id="PRO_5047227093" description="histidine kinase" evidence="8">
    <location>
        <begin position="28"/>
        <end position="1352"/>
    </location>
</feature>
<dbReference type="InterPro" id="IPR011123">
    <property type="entry name" value="Y_Y_Y"/>
</dbReference>
<dbReference type="SMART" id="SM00388">
    <property type="entry name" value="HisKA"/>
    <property type="match status" value="1"/>
</dbReference>
<evidence type="ECO:0000313" key="12">
    <source>
        <dbReference type="EMBL" id="MFD2162291.1"/>
    </source>
</evidence>
<dbReference type="SMART" id="SM00342">
    <property type="entry name" value="HTH_ARAC"/>
    <property type="match status" value="1"/>
</dbReference>
<keyword evidence="13" id="KW-1185">Reference proteome</keyword>
<dbReference type="Gene3D" id="2.130.10.10">
    <property type="entry name" value="YVTN repeat-like/Quinoprotein amine dehydrogenase"/>
    <property type="match status" value="2"/>
</dbReference>
<dbReference type="InterPro" id="IPR036890">
    <property type="entry name" value="HATPase_C_sf"/>
</dbReference>
<dbReference type="PRINTS" id="PR00344">
    <property type="entry name" value="BCTRLSENSOR"/>
</dbReference>
<evidence type="ECO:0000256" key="3">
    <source>
        <dbReference type="ARBA" id="ARBA00022553"/>
    </source>
</evidence>
<evidence type="ECO:0000256" key="1">
    <source>
        <dbReference type="ARBA" id="ARBA00000085"/>
    </source>
</evidence>
<dbReference type="InterPro" id="IPR009057">
    <property type="entry name" value="Homeodomain-like_sf"/>
</dbReference>
<dbReference type="InterPro" id="IPR004358">
    <property type="entry name" value="Sig_transdc_His_kin-like_C"/>
</dbReference>
<feature type="domain" description="Response regulatory" evidence="11">
    <location>
        <begin position="1098"/>
        <end position="1213"/>
    </location>
</feature>
<keyword evidence="3 7" id="KW-0597">Phosphoprotein</keyword>
<dbReference type="RefSeq" id="WP_255903908.1">
    <property type="nucleotide sequence ID" value="NZ_JAFMZO010000003.1"/>
</dbReference>
<dbReference type="InterPro" id="IPR005467">
    <property type="entry name" value="His_kinase_dom"/>
</dbReference>
<dbReference type="InterPro" id="IPR011006">
    <property type="entry name" value="CheY-like_superfamily"/>
</dbReference>
<evidence type="ECO:0000256" key="5">
    <source>
        <dbReference type="ARBA" id="ARBA00023125"/>
    </source>
</evidence>
<gene>
    <name evidence="12" type="ORF">ACFSJU_07790</name>
</gene>
<dbReference type="Pfam" id="PF12833">
    <property type="entry name" value="HTH_18"/>
    <property type="match status" value="1"/>
</dbReference>
<feature type="domain" description="Histidine kinase" evidence="10">
    <location>
        <begin position="840"/>
        <end position="1063"/>
    </location>
</feature>
<dbReference type="Gene3D" id="1.10.287.130">
    <property type="match status" value="1"/>
</dbReference>
<dbReference type="SUPFAM" id="SSF55874">
    <property type="entry name" value="ATPase domain of HSP90 chaperone/DNA topoisomerase II/histidine kinase"/>
    <property type="match status" value="1"/>
</dbReference>
<dbReference type="InterPro" id="IPR036097">
    <property type="entry name" value="HisK_dim/P_sf"/>
</dbReference>
<keyword evidence="8" id="KW-0732">Signal</keyword>
<dbReference type="SMART" id="SM00448">
    <property type="entry name" value="REC"/>
    <property type="match status" value="1"/>
</dbReference>
<evidence type="ECO:0000256" key="2">
    <source>
        <dbReference type="ARBA" id="ARBA00012438"/>
    </source>
</evidence>
<feature type="domain" description="HTH araC/xylS-type" evidence="9">
    <location>
        <begin position="1245"/>
        <end position="1344"/>
    </location>
</feature>
<dbReference type="PROSITE" id="PS50109">
    <property type="entry name" value="HIS_KIN"/>
    <property type="match status" value="1"/>
</dbReference>
<dbReference type="InterPro" id="IPR018062">
    <property type="entry name" value="HTH_AraC-typ_CS"/>
</dbReference>
<keyword evidence="5" id="KW-0238">DNA-binding</keyword>
<evidence type="ECO:0000256" key="4">
    <source>
        <dbReference type="ARBA" id="ARBA00023015"/>
    </source>
</evidence>
<dbReference type="PANTHER" id="PTHR43547:SF2">
    <property type="entry name" value="HYBRID SIGNAL TRANSDUCTION HISTIDINE KINASE C"/>
    <property type="match status" value="1"/>
</dbReference>
<dbReference type="Gene3D" id="1.10.10.60">
    <property type="entry name" value="Homeodomain-like"/>
    <property type="match status" value="1"/>
</dbReference>
<proteinExistence type="predicted"/>
<dbReference type="Pfam" id="PF00072">
    <property type="entry name" value="Response_reg"/>
    <property type="match status" value="1"/>
</dbReference>
<evidence type="ECO:0000313" key="13">
    <source>
        <dbReference type="Proteomes" id="UP001597387"/>
    </source>
</evidence>
<organism evidence="12 13">
    <name type="scientific">Paradesertivirga mongoliensis</name>
    <dbReference type="NCBI Taxonomy" id="2100740"/>
    <lineage>
        <taxon>Bacteria</taxon>
        <taxon>Pseudomonadati</taxon>
        <taxon>Bacteroidota</taxon>
        <taxon>Sphingobacteriia</taxon>
        <taxon>Sphingobacteriales</taxon>
        <taxon>Sphingobacteriaceae</taxon>
        <taxon>Paradesertivirga</taxon>
    </lineage>
</organism>
<dbReference type="SUPFAM" id="SSF46689">
    <property type="entry name" value="Homeodomain-like"/>
    <property type="match status" value="1"/>
</dbReference>
<keyword evidence="6" id="KW-0804">Transcription</keyword>
<reference evidence="13" key="1">
    <citation type="journal article" date="2019" name="Int. J. Syst. Evol. Microbiol.">
        <title>The Global Catalogue of Microorganisms (GCM) 10K type strain sequencing project: providing services to taxonomists for standard genome sequencing and annotation.</title>
        <authorList>
            <consortium name="The Broad Institute Genomics Platform"/>
            <consortium name="The Broad Institute Genome Sequencing Center for Infectious Disease"/>
            <person name="Wu L."/>
            <person name="Ma J."/>
        </authorList>
    </citation>
    <scope>NUCLEOTIDE SEQUENCE [LARGE SCALE GENOMIC DNA]</scope>
    <source>
        <strain evidence="13">KCTC 42217</strain>
    </source>
</reference>
<dbReference type="InterPro" id="IPR003661">
    <property type="entry name" value="HisK_dim/P_dom"/>
</dbReference>
<comment type="catalytic activity">
    <reaction evidence="1">
        <text>ATP + protein L-histidine = ADP + protein N-phospho-L-histidine.</text>
        <dbReference type="EC" id="2.7.13.3"/>
    </reaction>
</comment>
<dbReference type="Gene3D" id="3.40.50.2300">
    <property type="match status" value="1"/>
</dbReference>
<dbReference type="InterPro" id="IPR018060">
    <property type="entry name" value="HTH_AraC"/>
</dbReference>
<protein>
    <recommendedName>
        <fullName evidence="2">histidine kinase</fullName>
        <ecNumber evidence="2">2.7.13.3</ecNumber>
    </recommendedName>
</protein>
<dbReference type="InterPro" id="IPR003594">
    <property type="entry name" value="HATPase_dom"/>
</dbReference>
<dbReference type="Pfam" id="PF07495">
    <property type="entry name" value="Y_Y_Y"/>
    <property type="match status" value="1"/>
</dbReference>
<dbReference type="PROSITE" id="PS01124">
    <property type="entry name" value="HTH_ARAC_FAMILY_2"/>
    <property type="match status" value="1"/>
</dbReference>
<dbReference type="InterPro" id="IPR013783">
    <property type="entry name" value="Ig-like_fold"/>
</dbReference>
<evidence type="ECO:0000259" key="11">
    <source>
        <dbReference type="PROSITE" id="PS50110"/>
    </source>
</evidence>
<dbReference type="InterPro" id="IPR011110">
    <property type="entry name" value="Reg_prop"/>
</dbReference>
<dbReference type="PROSITE" id="PS50110">
    <property type="entry name" value="RESPONSE_REGULATORY"/>
    <property type="match status" value="1"/>
</dbReference>
<dbReference type="PANTHER" id="PTHR43547">
    <property type="entry name" value="TWO-COMPONENT HISTIDINE KINASE"/>
    <property type="match status" value="1"/>
</dbReference>